<gene>
    <name evidence="1" type="ordered locus">AM1_3188</name>
</gene>
<dbReference type="RefSeq" id="WP_010480514.1">
    <property type="nucleotide sequence ID" value="NC_009925.1"/>
</dbReference>
<dbReference type="HOGENOM" id="CLU_2382643_0_0_3"/>
<dbReference type="EMBL" id="CP000828">
    <property type="protein sequence ID" value="ABW28184.1"/>
    <property type="molecule type" value="Genomic_DNA"/>
</dbReference>
<name>B0CES9_ACAM1</name>
<proteinExistence type="predicted"/>
<sequence>MEFKGFHPKDANSDVIITLTESGIEYSNPSTRAFQFIAYTQVAGFSGWLPTYGSLHIYSSNPNLTIHLNFPQEVAEDYLRQIQDVLKEKVGPKTTNHLVAAVA</sequence>
<accession>B0CES9</accession>
<dbReference type="eggNOG" id="ENOG50349QA">
    <property type="taxonomic scope" value="Bacteria"/>
</dbReference>
<keyword evidence="2" id="KW-1185">Reference proteome</keyword>
<dbReference type="KEGG" id="amr:AM1_3188"/>
<evidence type="ECO:0000313" key="1">
    <source>
        <dbReference type="EMBL" id="ABW28184.1"/>
    </source>
</evidence>
<evidence type="ECO:0000313" key="2">
    <source>
        <dbReference type="Proteomes" id="UP000000268"/>
    </source>
</evidence>
<reference evidence="1 2" key="1">
    <citation type="journal article" date="2008" name="Proc. Natl. Acad. Sci. U.S.A.">
        <title>Niche adaptation and genome expansion in the chlorophyll d-producing cyanobacterium Acaryochloris marina.</title>
        <authorList>
            <person name="Swingley W.D."/>
            <person name="Chen M."/>
            <person name="Cheung P.C."/>
            <person name="Conrad A.L."/>
            <person name="Dejesa L.C."/>
            <person name="Hao J."/>
            <person name="Honchak B.M."/>
            <person name="Karbach L.E."/>
            <person name="Kurdoglu A."/>
            <person name="Lahiri S."/>
            <person name="Mastrian S.D."/>
            <person name="Miyashita H."/>
            <person name="Page L."/>
            <person name="Ramakrishna P."/>
            <person name="Satoh S."/>
            <person name="Sattley W.M."/>
            <person name="Shimada Y."/>
            <person name="Taylor H.L."/>
            <person name="Tomo T."/>
            <person name="Tsuchiya T."/>
            <person name="Wang Z.T."/>
            <person name="Raymond J."/>
            <person name="Mimuro M."/>
            <person name="Blankenship R.E."/>
            <person name="Touchman J.W."/>
        </authorList>
    </citation>
    <scope>NUCLEOTIDE SEQUENCE [LARGE SCALE GENOMIC DNA]</scope>
    <source>
        <strain evidence="2">MBIC 11017</strain>
    </source>
</reference>
<dbReference type="Proteomes" id="UP000000268">
    <property type="component" value="Chromosome"/>
</dbReference>
<dbReference type="OrthoDB" id="572783at2"/>
<protein>
    <submittedName>
        <fullName evidence="1">Uncharacterized protein</fullName>
    </submittedName>
</protein>
<dbReference type="AlphaFoldDB" id="B0CES9"/>
<organism evidence="1 2">
    <name type="scientific">Acaryochloris marina (strain MBIC 11017)</name>
    <dbReference type="NCBI Taxonomy" id="329726"/>
    <lineage>
        <taxon>Bacteria</taxon>
        <taxon>Bacillati</taxon>
        <taxon>Cyanobacteriota</taxon>
        <taxon>Cyanophyceae</taxon>
        <taxon>Acaryochloridales</taxon>
        <taxon>Acaryochloridaceae</taxon>
        <taxon>Acaryochloris</taxon>
    </lineage>
</organism>